<evidence type="ECO:0000256" key="3">
    <source>
        <dbReference type="ARBA" id="ARBA00023082"/>
    </source>
</evidence>
<dbReference type="SUPFAM" id="SSF88946">
    <property type="entry name" value="Sigma2 domain of RNA polymerase sigma factors"/>
    <property type="match status" value="1"/>
</dbReference>
<evidence type="ECO:0000313" key="9">
    <source>
        <dbReference type="Proteomes" id="UP000198785"/>
    </source>
</evidence>
<dbReference type="PANTHER" id="PTHR43133:SF8">
    <property type="entry name" value="RNA POLYMERASE SIGMA FACTOR HI_1459-RELATED"/>
    <property type="match status" value="1"/>
</dbReference>
<feature type="domain" description="RNA polymerase sigma-70 region 2" evidence="6">
    <location>
        <begin position="29"/>
        <end position="95"/>
    </location>
</feature>
<keyword evidence="9" id="KW-1185">Reference proteome</keyword>
<evidence type="ECO:0000256" key="5">
    <source>
        <dbReference type="ARBA" id="ARBA00023163"/>
    </source>
</evidence>
<name>A0A1I6VA69_9SPHI</name>
<evidence type="ECO:0000256" key="1">
    <source>
        <dbReference type="ARBA" id="ARBA00010641"/>
    </source>
</evidence>
<dbReference type="Gene3D" id="1.10.10.10">
    <property type="entry name" value="Winged helix-like DNA-binding domain superfamily/Winged helix DNA-binding domain"/>
    <property type="match status" value="1"/>
</dbReference>
<dbReference type="GO" id="GO:0006352">
    <property type="term" value="P:DNA-templated transcription initiation"/>
    <property type="evidence" value="ECO:0007669"/>
    <property type="project" value="InterPro"/>
</dbReference>
<evidence type="ECO:0000256" key="2">
    <source>
        <dbReference type="ARBA" id="ARBA00023015"/>
    </source>
</evidence>
<reference evidence="8 9" key="1">
    <citation type="submission" date="2016-10" db="EMBL/GenBank/DDBJ databases">
        <authorList>
            <person name="de Groot N.N."/>
        </authorList>
    </citation>
    <scope>NUCLEOTIDE SEQUENCE [LARGE SCALE GENOMIC DNA]</scope>
    <source>
        <strain evidence="8 9">DSM 22789</strain>
    </source>
</reference>
<evidence type="ECO:0000313" key="8">
    <source>
        <dbReference type="EMBL" id="SFT10567.1"/>
    </source>
</evidence>
<dbReference type="InterPro" id="IPR036388">
    <property type="entry name" value="WH-like_DNA-bd_sf"/>
</dbReference>
<dbReference type="AlphaFoldDB" id="A0A1I6VA69"/>
<dbReference type="InterPro" id="IPR014284">
    <property type="entry name" value="RNA_pol_sigma-70_dom"/>
</dbReference>
<dbReference type="STRING" id="683125.SAMN05660206_11235"/>
<dbReference type="GO" id="GO:0003677">
    <property type="term" value="F:DNA binding"/>
    <property type="evidence" value="ECO:0007669"/>
    <property type="project" value="UniProtKB-KW"/>
</dbReference>
<feature type="domain" description="RNA polymerase sigma factor 70 region 4 type 2" evidence="7">
    <location>
        <begin position="125"/>
        <end position="177"/>
    </location>
</feature>
<comment type="similarity">
    <text evidence="1">Belongs to the sigma-70 factor family. ECF subfamily.</text>
</comment>
<proteinExistence type="inferred from homology"/>
<dbReference type="InterPro" id="IPR013324">
    <property type="entry name" value="RNA_pol_sigma_r3/r4-like"/>
</dbReference>
<gene>
    <name evidence="8" type="ORF">SAMN05660206_11235</name>
</gene>
<evidence type="ECO:0000259" key="7">
    <source>
        <dbReference type="Pfam" id="PF08281"/>
    </source>
</evidence>
<dbReference type="Proteomes" id="UP000198785">
    <property type="component" value="Unassembled WGS sequence"/>
</dbReference>
<dbReference type="CDD" id="cd06171">
    <property type="entry name" value="Sigma70_r4"/>
    <property type="match status" value="1"/>
</dbReference>
<organism evidence="8 9">
    <name type="scientific">Sphingobacterium wenxiniae</name>
    <dbReference type="NCBI Taxonomy" id="683125"/>
    <lineage>
        <taxon>Bacteria</taxon>
        <taxon>Pseudomonadati</taxon>
        <taxon>Bacteroidota</taxon>
        <taxon>Sphingobacteriia</taxon>
        <taxon>Sphingobacteriales</taxon>
        <taxon>Sphingobacteriaceae</taxon>
        <taxon>Sphingobacterium</taxon>
    </lineage>
</organism>
<dbReference type="InterPro" id="IPR013249">
    <property type="entry name" value="RNA_pol_sigma70_r4_t2"/>
</dbReference>
<dbReference type="InterPro" id="IPR007627">
    <property type="entry name" value="RNA_pol_sigma70_r2"/>
</dbReference>
<dbReference type="SUPFAM" id="SSF88659">
    <property type="entry name" value="Sigma3 and sigma4 domains of RNA polymerase sigma factors"/>
    <property type="match status" value="1"/>
</dbReference>
<keyword evidence="4" id="KW-0238">DNA-binding</keyword>
<dbReference type="EMBL" id="FOZZ01000012">
    <property type="protein sequence ID" value="SFT10567.1"/>
    <property type="molecule type" value="Genomic_DNA"/>
</dbReference>
<evidence type="ECO:0000259" key="6">
    <source>
        <dbReference type="Pfam" id="PF04542"/>
    </source>
</evidence>
<dbReference type="Pfam" id="PF04542">
    <property type="entry name" value="Sigma70_r2"/>
    <property type="match status" value="1"/>
</dbReference>
<sequence>MKAVASDNISDKELIDRCLSGKEDGYTMLYHRYAKSIFNSIYRLLGDVQESEDLLQEVFLMVFSEMPKMKELRSFPAWANRVAINRSISQLRKKKIYFTVIEDATIIDTSEEEISAKQSLEGKIEDVQQAIAELPLETRTIVNLFLFEDMPQQEIGELLGLSHNTVRSQYHRAKRKIMQKLKQRSYHE</sequence>
<dbReference type="GO" id="GO:0016987">
    <property type="term" value="F:sigma factor activity"/>
    <property type="evidence" value="ECO:0007669"/>
    <property type="project" value="UniProtKB-KW"/>
</dbReference>
<dbReference type="Pfam" id="PF08281">
    <property type="entry name" value="Sigma70_r4_2"/>
    <property type="match status" value="1"/>
</dbReference>
<dbReference type="InterPro" id="IPR039425">
    <property type="entry name" value="RNA_pol_sigma-70-like"/>
</dbReference>
<keyword evidence="5" id="KW-0804">Transcription</keyword>
<keyword evidence="2" id="KW-0805">Transcription regulation</keyword>
<dbReference type="PANTHER" id="PTHR43133">
    <property type="entry name" value="RNA POLYMERASE ECF-TYPE SIGMA FACTO"/>
    <property type="match status" value="1"/>
</dbReference>
<keyword evidence="3" id="KW-0731">Sigma factor</keyword>
<dbReference type="InterPro" id="IPR013325">
    <property type="entry name" value="RNA_pol_sigma_r2"/>
</dbReference>
<protein>
    <submittedName>
        <fullName evidence="8">RNA polymerase sigma-70 factor, ECF subfamily</fullName>
    </submittedName>
</protein>
<evidence type="ECO:0000256" key="4">
    <source>
        <dbReference type="ARBA" id="ARBA00023125"/>
    </source>
</evidence>
<accession>A0A1I6VA69</accession>
<dbReference type="Gene3D" id="1.10.1740.10">
    <property type="match status" value="1"/>
</dbReference>
<dbReference type="NCBIfam" id="TIGR02937">
    <property type="entry name" value="sigma70-ECF"/>
    <property type="match status" value="1"/>
</dbReference>